<evidence type="ECO:0000313" key="2">
    <source>
        <dbReference type="Proteomes" id="UP000037035"/>
    </source>
</evidence>
<dbReference type="AlphaFoldDB" id="A0A0L6V9L1"/>
<evidence type="ECO:0000313" key="1">
    <source>
        <dbReference type="EMBL" id="KNZ57476.1"/>
    </source>
</evidence>
<organism evidence="1 2">
    <name type="scientific">Puccinia sorghi</name>
    <dbReference type="NCBI Taxonomy" id="27349"/>
    <lineage>
        <taxon>Eukaryota</taxon>
        <taxon>Fungi</taxon>
        <taxon>Dikarya</taxon>
        <taxon>Basidiomycota</taxon>
        <taxon>Pucciniomycotina</taxon>
        <taxon>Pucciniomycetes</taxon>
        <taxon>Pucciniales</taxon>
        <taxon>Pucciniaceae</taxon>
        <taxon>Puccinia</taxon>
    </lineage>
</organism>
<name>A0A0L6V9L1_9BASI</name>
<reference evidence="1 2" key="1">
    <citation type="submission" date="2015-08" db="EMBL/GenBank/DDBJ databases">
        <title>Next Generation Sequencing and Analysis of the Genome of Puccinia sorghi L Schw, the Causal Agent of Maize Common Rust.</title>
        <authorList>
            <person name="Rochi L."/>
            <person name="Burguener G."/>
            <person name="Darino M."/>
            <person name="Turjanski A."/>
            <person name="Kreff E."/>
            <person name="Dieguez M.J."/>
            <person name="Sacco F."/>
        </authorList>
    </citation>
    <scope>NUCLEOTIDE SEQUENCE [LARGE SCALE GENOMIC DNA]</scope>
    <source>
        <strain evidence="1 2">RO10H11247</strain>
    </source>
</reference>
<keyword evidence="2" id="KW-1185">Reference proteome</keyword>
<dbReference type="Proteomes" id="UP000037035">
    <property type="component" value="Unassembled WGS sequence"/>
</dbReference>
<protein>
    <submittedName>
        <fullName evidence="1">Uncharacterized protein</fullName>
    </submittedName>
</protein>
<accession>A0A0L6V9L1</accession>
<sequence>MTDSQVLNMPAKWVNFIDNDPGDDFEGFFSLMELFVARKIVPIPAQMLQLIALVVNPMLCLRSQVPASHSDPLVLSRNKISWQAWSFLDSFFKTSGPSSFLRCLPGYNHAHLLNLEVISKDKFKNVDCPSFIRRLVDAPNVWGILLTTLDDSSAQPTVTAGAWDLLALLVSAWEIDFKTQGVPETHTTEYLHASSSLKPATSDLHKTCLPHFLRQLTEAPAGGFRIDNRVYDIIFQPFYPTCTSPTYPWGVATNSLACAQELSMRLLHLLDRLDAIQLLETGRLREDIVIRMRGLETPDLHVFVNVCIFFSFTFPLLPEDHLLRTRLLSRFLESITRSPFTGQPGVVVSISQSTPLNLSPHRTGLRRTPSRTALKLEDRPTNGSCKTQLLSLCSLITQLLPRELLDIPTTARRLTGTNKLDSLLILNAEARYLSALNAILGSLFAVYHHVPTAIDLQGLALIKQGKLRTAIHAIFDAVSLAIGSKLDPRSLDLIRRNRLHRKLDRSIQAFEILATKPYALSFFLPKPLPFFFFSLRVESLTSFNFFHPVSSLCLVSKSSRV</sequence>
<gene>
    <name evidence="1" type="ORF">VP01_2149g1</name>
</gene>
<dbReference type="OrthoDB" id="2500414at2759"/>
<proteinExistence type="predicted"/>
<comment type="caution">
    <text evidence="1">The sequence shown here is derived from an EMBL/GenBank/DDBJ whole genome shotgun (WGS) entry which is preliminary data.</text>
</comment>
<dbReference type="VEuPathDB" id="FungiDB:VP01_2149g1"/>
<dbReference type="EMBL" id="LAVV01007002">
    <property type="protein sequence ID" value="KNZ57476.1"/>
    <property type="molecule type" value="Genomic_DNA"/>
</dbReference>